<proteinExistence type="predicted"/>
<feature type="region of interest" description="Disordered" evidence="1">
    <location>
        <begin position="1"/>
        <end position="29"/>
    </location>
</feature>
<dbReference type="AlphaFoldDB" id="A0A835FKA0"/>
<sequence>MSSTRYQSRPAALATSSSKLRRRTTADSAATAAATRDSSLWATLHEDMVGQIAWRVLDGDLRDYVRFRAVCANWRSSTACPRGRGIVDRRFHPRRWMVLPEGHGLHPGHGKLHFKDHCILDSIDGILLLQRDHDTAVRRSASSTCSPVTSWKFPPWRPS</sequence>
<accession>A0A835FKA0</accession>
<dbReference type="EMBL" id="JACEFO010000626">
    <property type="protein sequence ID" value="KAF8762576.1"/>
    <property type="molecule type" value="Genomic_DNA"/>
</dbReference>
<organism evidence="2 3">
    <name type="scientific">Digitaria exilis</name>
    <dbReference type="NCBI Taxonomy" id="1010633"/>
    <lineage>
        <taxon>Eukaryota</taxon>
        <taxon>Viridiplantae</taxon>
        <taxon>Streptophyta</taxon>
        <taxon>Embryophyta</taxon>
        <taxon>Tracheophyta</taxon>
        <taxon>Spermatophyta</taxon>
        <taxon>Magnoliopsida</taxon>
        <taxon>Liliopsida</taxon>
        <taxon>Poales</taxon>
        <taxon>Poaceae</taxon>
        <taxon>PACMAD clade</taxon>
        <taxon>Panicoideae</taxon>
        <taxon>Panicodae</taxon>
        <taxon>Paniceae</taxon>
        <taxon>Anthephorinae</taxon>
        <taxon>Digitaria</taxon>
    </lineage>
</organism>
<keyword evidence="3" id="KW-1185">Reference proteome</keyword>
<gene>
    <name evidence="2" type="ORF">HU200_009304</name>
</gene>
<evidence type="ECO:0000256" key="1">
    <source>
        <dbReference type="SAM" id="MobiDB-lite"/>
    </source>
</evidence>
<dbReference type="PANTHER" id="PTHR33165">
    <property type="entry name" value="F-BOX DOMAIN CONTAINING PROTEIN-LIKE-RELATED"/>
    <property type="match status" value="1"/>
</dbReference>
<reference evidence="2" key="1">
    <citation type="submission" date="2020-07" db="EMBL/GenBank/DDBJ databases">
        <title>Genome sequence and genetic diversity analysis of an under-domesticated orphan crop, white fonio (Digitaria exilis).</title>
        <authorList>
            <person name="Bennetzen J.L."/>
            <person name="Chen S."/>
            <person name="Ma X."/>
            <person name="Wang X."/>
            <person name="Yssel A.E.J."/>
            <person name="Chaluvadi S.R."/>
            <person name="Johnson M."/>
            <person name="Gangashetty P."/>
            <person name="Hamidou F."/>
            <person name="Sanogo M.D."/>
            <person name="Zwaenepoel A."/>
            <person name="Wallace J."/>
            <person name="Van De Peer Y."/>
            <person name="Van Deynze A."/>
        </authorList>
    </citation>
    <scope>NUCLEOTIDE SEQUENCE</scope>
    <source>
        <tissue evidence="2">Leaves</tissue>
    </source>
</reference>
<dbReference type="PANTHER" id="PTHR33165:SF82">
    <property type="entry name" value="OS11G0231400 PROTEIN"/>
    <property type="match status" value="1"/>
</dbReference>
<name>A0A835FKA0_9POAL</name>
<comment type="caution">
    <text evidence="2">The sequence shown here is derived from an EMBL/GenBank/DDBJ whole genome shotgun (WGS) entry which is preliminary data.</text>
</comment>
<dbReference type="Proteomes" id="UP000636709">
    <property type="component" value="Unassembled WGS sequence"/>
</dbReference>
<dbReference type="OrthoDB" id="677464at2759"/>
<evidence type="ECO:0000313" key="3">
    <source>
        <dbReference type="Proteomes" id="UP000636709"/>
    </source>
</evidence>
<protein>
    <recommendedName>
        <fullName evidence="4">F-box domain-containing protein</fullName>
    </recommendedName>
</protein>
<evidence type="ECO:0008006" key="4">
    <source>
        <dbReference type="Google" id="ProtNLM"/>
    </source>
</evidence>
<evidence type="ECO:0000313" key="2">
    <source>
        <dbReference type="EMBL" id="KAF8762576.1"/>
    </source>
</evidence>